<reference evidence="2 3" key="1">
    <citation type="submission" date="2020-08" db="EMBL/GenBank/DDBJ databases">
        <title>Genomic Encyclopedia of Type Strains, Phase III (KMG-III): the genomes of soil and plant-associated and newly described type strains.</title>
        <authorList>
            <person name="Whitman W."/>
        </authorList>
    </citation>
    <scope>NUCLEOTIDE SEQUENCE [LARGE SCALE GENOMIC DNA]</scope>
    <source>
        <strain evidence="2 3">CECT 5831</strain>
    </source>
</reference>
<dbReference type="InterPro" id="IPR043129">
    <property type="entry name" value="ATPase_NBD"/>
</dbReference>
<proteinExistence type="predicted"/>
<keyword evidence="2" id="KW-0418">Kinase</keyword>
<dbReference type="GO" id="GO:0016301">
    <property type="term" value="F:kinase activity"/>
    <property type="evidence" value="ECO:0007669"/>
    <property type="project" value="UniProtKB-KW"/>
</dbReference>
<dbReference type="EMBL" id="JACHXJ010000002">
    <property type="protein sequence ID" value="MBB3127805.1"/>
    <property type="molecule type" value="Genomic_DNA"/>
</dbReference>
<dbReference type="SUPFAM" id="SSF53067">
    <property type="entry name" value="Actin-like ATPase domain"/>
    <property type="match status" value="2"/>
</dbReference>
<evidence type="ECO:0000313" key="2">
    <source>
        <dbReference type="EMBL" id="MBB3127805.1"/>
    </source>
</evidence>
<accession>A0A839TLZ6</accession>
<dbReference type="PANTHER" id="PTHR43190">
    <property type="entry name" value="N-ACETYL-D-GLUCOSAMINE KINASE"/>
    <property type="match status" value="1"/>
</dbReference>
<evidence type="ECO:0000259" key="1">
    <source>
        <dbReference type="Pfam" id="PF01869"/>
    </source>
</evidence>
<dbReference type="RefSeq" id="WP_183582066.1">
    <property type="nucleotide sequence ID" value="NZ_JACHXJ010000002.1"/>
</dbReference>
<dbReference type="InterPro" id="IPR002731">
    <property type="entry name" value="ATPase_BadF"/>
</dbReference>
<dbReference type="PANTHER" id="PTHR43190:SF3">
    <property type="entry name" value="N-ACETYL-D-GLUCOSAMINE KINASE"/>
    <property type="match status" value="1"/>
</dbReference>
<dbReference type="Proteomes" id="UP000517523">
    <property type="component" value="Unassembled WGS sequence"/>
</dbReference>
<name>A0A839TLZ6_9BACL</name>
<feature type="domain" description="ATPase BadF/BadG/BcrA/BcrD type" evidence="1">
    <location>
        <begin position="6"/>
        <end position="298"/>
    </location>
</feature>
<gene>
    <name evidence="2" type="ORF">FHS19_002459</name>
</gene>
<dbReference type="Gene3D" id="3.30.420.40">
    <property type="match status" value="2"/>
</dbReference>
<protein>
    <submittedName>
        <fullName evidence="2">N-acetylglucosamine kinase-like BadF-type ATPase</fullName>
    </submittedName>
</protein>
<sequence length="314" mass="32882">MRYVAGLDGGGTKTAVAVADESGAVIAAFESGGINYNGQDEASIEASLRDMMRRIGEATGGLDRCAYLCIGAAGVSNPAVSARLTAKVRECGYASGLLITGDQETALSGAHESEYGMILIAGTGSICYGRNERGETHRTGGCGHLIDDEGSGYAIGRDLLSVLVRAHDGRLSETVITDLVYGKLGLQSVQDIIGYVYDEARSKKDIAALAPLLTRACELGDPAALGIAQHSAASLAELVAPVAEKLSLQTGALAMAGSVLLNNAYIRDAFLERLQERYPDINSITPKKDAASGAVLMALNRLREPSNRMNNCEL</sequence>
<organism evidence="2 3">
    <name type="scientific">Paenibacillus rhizosphaerae</name>
    <dbReference type="NCBI Taxonomy" id="297318"/>
    <lineage>
        <taxon>Bacteria</taxon>
        <taxon>Bacillati</taxon>
        <taxon>Bacillota</taxon>
        <taxon>Bacilli</taxon>
        <taxon>Bacillales</taxon>
        <taxon>Paenibacillaceae</taxon>
        <taxon>Paenibacillus</taxon>
    </lineage>
</organism>
<dbReference type="CDD" id="cd24007">
    <property type="entry name" value="ASKHA_NBD_eukNAGK-like"/>
    <property type="match status" value="1"/>
</dbReference>
<dbReference type="AlphaFoldDB" id="A0A839TLZ6"/>
<dbReference type="InterPro" id="IPR052519">
    <property type="entry name" value="Euk-type_GlcNAc_Kinase"/>
</dbReference>
<comment type="caution">
    <text evidence="2">The sequence shown here is derived from an EMBL/GenBank/DDBJ whole genome shotgun (WGS) entry which is preliminary data.</text>
</comment>
<keyword evidence="2" id="KW-0808">Transferase</keyword>
<evidence type="ECO:0000313" key="3">
    <source>
        <dbReference type="Proteomes" id="UP000517523"/>
    </source>
</evidence>
<dbReference type="Pfam" id="PF01869">
    <property type="entry name" value="BcrAD_BadFG"/>
    <property type="match status" value="1"/>
</dbReference>